<accession>A0ABS9EJN2</accession>
<dbReference type="Gene3D" id="1.10.10.10">
    <property type="entry name" value="Winged helix-like DNA-binding domain superfamily/Winged helix DNA-binding domain"/>
    <property type="match status" value="1"/>
</dbReference>
<organism evidence="5 6">
    <name type="scientific">Dethiosulfovibrio marinus</name>
    <dbReference type="NCBI Taxonomy" id="133532"/>
    <lineage>
        <taxon>Bacteria</taxon>
        <taxon>Thermotogati</taxon>
        <taxon>Synergistota</taxon>
        <taxon>Synergistia</taxon>
        <taxon>Synergistales</taxon>
        <taxon>Dethiosulfovibrionaceae</taxon>
        <taxon>Dethiosulfovibrio</taxon>
    </lineage>
</organism>
<evidence type="ECO:0000256" key="2">
    <source>
        <dbReference type="ARBA" id="ARBA00023125"/>
    </source>
</evidence>
<dbReference type="PRINTS" id="PR00598">
    <property type="entry name" value="HTHMARR"/>
</dbReference>
<dbReference type="EMBL" id="JAKGUD010000001">
    <property type="protein sequence ID" value="MCF4141412.1"/>
    <property type="molecule type" value="Genomic_DNA"/>
</dbReference>
<dbReference type="PANTHER" id="PTHR42756">
    <property type="entry name" value="TRANSCRIPTIONAL REGULATOR, MARR"/>
    <property type="match status" value="1"/>
</dbReference>
<dbReference type="InterPro" id="IPR036390">
    <property type="entry name" value="WH_DNA-bd_sf"/>
</dbReference>
<dbReference type="SUPFAM" id="SSF46785">
    <property type="entry name" value="Winged helix' DNA-binding domain"/>
    <property type="match status" value="1"/>
</dbReference>
<proteinExistence type="predicted"/>
<sequence length="143" mass="16665">MIEVKDEKIEDMTDLLVEFCEKFSGWEGAVAKLGRLSPAQMRTIGVIGRNRNLRMKDIAEKMELTTGTVTVMVDRLQEMGLVERCRNEMDRRSYRIVLSPKGEEYFQRHSQKQRELVKRLALKLNDDEQDNLIGFLGRFLEAL</sequence>
<dbReference type="RefSeq" id="WP_236097800.1">
    <property type="nucleotide sequence ID" value="NZ_JAKGUD010000001.1"/>
</dbReference>
<evidence type="ECO:0000313" key="5">
    <source>
        <dbReference type="EMBL" id="MCF4141412.1"/>
    </source>
</evidence>
<gene>
    <name evidence="5" type="ORF">L2W38_01085</name>
</gene>
<keyword evidence="1" id="KW-0805">Transcription regulation</keyword>
<dbReference type="PROSITE" id="PS50995">
    <property type="entry name" value="HTH_MARR_2"/>
    <property type="match status" value="1"/>
</dbReference>
<dbReference type="Pfam" id="PF12802">
    <property type="entry name" value="MarR_2"/>
    <property type="match status" value="1"/>
</dbReference>
<evidence type="ECO:0000256" key="3">
    <source>
        <dbReference type="ARBA" id="ARBA00023163"/>
    </source>
</evidence>
<reference evidence="5 6" key="1">
    <citation type="submission" date="2022-01" db="EMBL/GenBank/DDBJ databases">
        <title>Dethiosulfovibrio faecalis sp. nov., a novel proteolytic, non-sulfur-reducing bacterium isolated from a marine aquaculture solid waste bioreactor.</title>
        <authorList>
            <person name="Grabowski S."/>
            <person name="Apolinario E."/>
            <person name="Schneider N."/>
            <person name="Marshall C.W."/>
            <person name="Sowers K.R."/>
        </authorList>
    </citation>
    <scope>NUCLEOTIDE SEQUENCE [LARGE SCALE GENOMIC DNA]</scope>
    <source>
        <strain evidence="5 6">DSM 12537</strain>
    </source>
</reference>
<keyword evidence="6" id="KW-1185">Reference proteome</keyword>
<evidence type="ECO:0000256" key="1">
    <source>
        <dbReference type="ARBA" id="ARBA00023015"/>
    </source>
</evidence>
<feature type="domain" description="HTH marR-type" evidence="4">
    <location>
        <begin position="9"/>
        <end position="141"/>
    </location>
</feature>
<protein>
    <submittedName>
        <fullName evidence="5">MarR family transcriptional regulator</fullName>
    </submittedName>
</protein>
<dbReference type="PANTHER" id="PTHR42756:SF1">
    <property type="entry name" value="TRANSCRIPTIONAL REPRESSOR OF EMRAB OPERON"/>
    <property type="match status" value="1"/>
</dbReference>
<keyword evidence="2" id="KW-0238">DNA-binding</keyword>
<evidence type="ECO:0000313" key="6">
    <source>
        <dbReference type="Proteomes" id="UP001200430"/>
    </source>
</evidence>
<dbReference type="Proteomes" id="UP001200430">
    <property type="component" value="Unassembled WGS sequence"/>
</dbReference>
<keyword evidence="3" id="KW-0804">Transcription</keyword>
<name>A0ABS9EJN2_9BACT</name>
<dbReference type="SMART" id="SM00347">
    <property type="entry name" value="HTH_MARR"/>
    <property type="match status" value="1"/>
</dbReference>
<comment type="caution">
    <text evidence="5">The sequence shown here is derived from an EMBL/GenBank/DDBJ whole genome shotgun (WGS) entry which is preliminary data.</text>
</comment>
<dbReference type="InterPro" id="IPR000835">
    <property type="entry name" value="HTH_MarR-typ"/>
</dbReference>
<evidence type="ECO:0000259" key="4">
    <source>
        <dbReference type="PROSITE" id="PS50995"/>
    </source>
</evidence>
<dbReference type="InterPro" id="IPR036388">
    <property type="entry name" value="WH-like_DNA-bd_sf"/>
</dbReference>